<comment type="similarity">
    <text evidence="8 9">Belongs to the TRAP transporter small permease family.</text>
</comment>
<dbReference type="EMBL" id="CP057293">
    <property type="protein sequence ID" value="QMF69386.1"/>
    <property type="molecule type" value="Genomic_DNA"/>
</dbReference>
<dbReference type="Proteomes" id="UP000512322">
    <property type="component" value="Chromosome"/>
</dbReference>
<dbReference type="Proteomes" id="UP000248865">
    <property type="component" value="Unassembled WGS sequence"/>
</dbReference>
<evidence type="ECO:0000313" key="14">
    <source>
        <dbReference type="Proteomes" id="UP000248865"/>
    </source>
</evidence>
<reference evidence="12 16" key="3">
    <citation type="submission" date="2020-06" db="EMBL/GenBank/DDBJ databases">
        <title>REHAB project genomes.</title>
        <authorList>
            <person name="Shaw L.P."/>
        </authorList>
    </citation>
    <scope>NUCLEOTIDE SEQUENCE [LARGE SCALE GENOMIC DNA]</scope>
    <source>
        <strain evidence="12 16">RHB30-C10</strain>
    </source>
</reference>
<dbReference type="GO" id="GO:0005886">
    <property type="term" value="C:plasma membrane"/>
    <property type="evidence" value="ECO:0007669"/>
    <property type="project" value="UniProtKB-SubCell"/>
</dbReference>
<dbReference type="EMBL" id="RROO01000022">
    <property type="protein sequence ID" value="TJF65359.1"/>
    <property type="molecule type" value="Genomic_DNA"/>
</dbReference>
<accession>A0A0F3W995</accession>
<comment type="subunit">
    <text evidence="9">The complex comprises the extracytoplasmic solute receptor protein and the two transmembrane proteins.</text>
</comment>
<evidence type="ECO:0000256" key="5">
    <source>
        <dbReference type="ARBA" id="ARBA00022692"/>
    </source>
</evidence>
<dbReference type="PANTHER" id="PTHR35011:SF2">
    <property type="entry name" value="2,3-DIKETO-L-GULONATE TRAP TRANSPORTER SMALL PERMEASE PROTEIN YIAM"/>
    <property type="match status" value="1"/>
</dbReference>
<organism evidence="11 14">
    <name type="scientific">Escherichia coli</name>
    <dbReference type="NCBI Taxonomy" id="562"/>
    <lineage>
        <taxon>Bacteria</taxon>
        <taxon>Pseudomonadati</taxon>
        <taxon>Pseudomonadota</taxon>
        <taxon>Gammaproteobacteria</taxon>
        <taxon>Enterobacterales</taxon>
        <taxon>Enterobacteriaceae</taxon>
        <taxon>Escherichia</taxon>
    </lineage>
</organism>
<reference evidence="13 15" key="2">
    <citation type="submission" date="2018-12" db="EMBL/GenBank/DDBJ databases">
        <title>Food and Water Safety Consortium.</title>
        <authorList>
            <person name="Tyson S."/>
            <person name="Peterson C.-L."/>
            <person name="Olson A."/>
            <person name="Tyler S."/>
            <person name="Cabral J."/>
            <person name="Lynch T."/>
            <person name="Knox N."/>
            <person name="Van Domselaar G."/>
            <person name="Graham M."/>
        </authorList>
    </citation>
    <scope>NUCLEOTIDE SEQUENCE [LARGE SCALE GENOMIC DNA]</scope>
    <source>
        <strain evidence="13 15">FWSEC0419</strain>
    </source>
</reference>
<keyword evidence="5 9" id="KW-0812">Transmembrane</keyword>
<comment type="subcellular location">
    <subcellularLocation>
        <location evidence="1 9">Cell inner membrane</location>
        <topology evidence="1 9">Multi-pass membrane protein</topology>
    </subcellularLocation>
</comment>
<dbReference type="Pfam" id="PF04290">
    <property type="entry name" value="DctQ"/>
    <property type="match status" value="1"/>
</dbReference>
<dbReference type="RefSeq" id="WP_001235677.1">
    <property type="nucleotide sequence ID" value="NZ_AP018808.1"/>
</dbReference>
<dbReference type="GO" id="GO:0022857">
    <property type="term" value="F:transmembrane transporter activity"/>
    <property type="evidence" value="ECO:0007669"/>
    <property type="project" value="UniProtKB-UniRule"/>
</dbReference>
<name>A0A0F3W995_ECOLX</name>
<gene>
    <name evidence="13" type="ORF">C9194_13500</name>
    <name evidence="11" type="ORF">DIV22_03320</name>
    <name evidence="12" type="ORF">HVY77_22315</name>
</gene>
<evidence type="ECO:0000256" key="7">
    <source>
        <dbReference type="ARBA" id="ARBA00023136"/>
    </source>
</evidence>
<keyword evidence="3" id="KW-1003">Cell membrane</keyword>
<keyword evidence="4 9" id="KW-0997">Cell inner membrane</keyword>
<dbReference type="Proteomes" id="UP000305093">
    <property type="component" value="Unassembled WGS sequence"/>
</dbReference>
<proteinExistence type="inferred from homology"/>
<dbReference type="InterPro" id="IPR007387">
    <property type="entry name" value="TRAP_DctQ"/>
</dbReference>
<dbReference type="InterPro" id="IPR055348">
    <property type="entry name" value="DctQ"/>
</dbReference>
<protein>
    <recommendedName>
        <fullName evidence="9">TRAP transporter small permease protein</fullName>
    </recommendedName>
</protein>
<evidence type="ECO:0000256" key="8">
    <source>
        <dbReference type="ARBA" id="ARBA00038436"/>
    </source>
</evidence>
<sequence length="157" mass="17822">MRLFGKVAEFSAAFALFVLVVMTIGAVFMRYFIGQPLQWTEEMSGMLMIWVVMLGGVVAERDRAHLTIPFLMEMLPGKLRRVIAVLVAVLSIALLLYMAWLGYRLAEMAQFKVTQLLKVSWFWIDLAVPVGALATAIYTLYWLIHDIKQSDSGDKMQ</sequence>
<comment type="function">
    <text evidence="9">Part of the tripartite ATP-independent periplasmic (TRAP) transport system.</text>
</comment>
<evidence type="ECO:0000256" key="3">
    <source>
        <dbReference type="ARBA" id="ARBA00022475"/>
    </source>
</evidence>
<feature type="transmembrane region" description="Helical" evidence="9">
    <location>
        <begin position="121"/>
        <end position="144"/>
    </location>
</feature>
<evidence type="ECO:0000259" key="10">
    <source>
        <dbReference type="Pfam" id="PF04290"/>
    </source>
</evidence>
<feature type="domain" description="Tripartite ATP-independent periplasmic transporters DctQ component" evidence="10">
    <location>
        <begin position="19"/>
        <end position="148"/>
    </location>
</feature>
<keyword evidence="6 9" id="KW-1133">Transmembrane helix</keyword>
<dbReference type="GO" id="GO:0015740">
    <property type="term" value="P:C4-dicarboxylate transport"/>
    <property type="evidence" value="ECO:0007669"/>
    <property type="project" value="TreeGrafter"/>
</dbReference>
<feature type="transmembrane region" description="Helical" evidence="9">
    <location>
        <begin position="45"/>
        <end position="61"/>
    </location>
</feature>
<feature type="transmembrane region" description="Helical" evidence="9">
    <location>
        <begin position="12"/>
        <end position="33"/>
    </location>
</feature>
<dbReference type="EMBL" id="QFSS01000011">
    <property type="protein sequence ID" value="PZZ73636.1"/>
    <property type="molecule type" value="Genomic_DNA"/>
</dbReference>
<evidence type="ECO:0000256" key="9">
    <source>
        <dbReference type="RuleBase" id="RU369079"/>
    </source>
</evidence>
<keyword evidence="7 9" id="KW-0472">Membrane</keyword>
<evidence type="ECO:0000313" key="12">
    <source>
        <dbReference type="EMBL" id="QMF69386.1"/>
    </source>
</evidence>
<evidence type="ECO:0000313" key="11">
    <source>
        <dbReference type="EMBL" id="PZZ73636.1"/>
    </source>
</evidence>
<evidence type="ECO:0000313" key="16">
    <source>
        <dbReference type="Proteomes" id="UP000512322"/>
    </source>
</evidence>
<evidence type="ECO:0000256" key="4">
    <source>
        <dbReference type="ARBA" id="ARBA00022519"/>
    </source>
</evidence>
<evidence type="ECO:0000256" key="2">
    <source>
        <dbReference type="ARBA" id="ARBA00022448"/>
    </source>
</evidence>
<feature type="transmembrane region" description="Helical" evidence="9">
    <location>
        <begin position="82"/>
        <end position="101"/>
    </location>
</feature>
<evidence type="ECO:0000313" key="13">
    <source>
        <dbReference type="EMBL" id="TJF65359.1"/>
    </source>
</evidence>
<keyword evidence="2 9" id="KW-0813">Transport</keyword>
<evidence type="ECO:0000256" key="6">
    <source>
        <dbReference type="ARBA" id="ARBA00022989"/>
    </source>
</evidence>
<dbReference type="PANTHER" id="PTHR35011">
    <property type="entry name" value="2,3-DIKETO-L-GULONATE TRAP TRANSPORTER SMALL PERMEASE PROTEIN YIAM"/>
    <property type="match status" value="1"/>
</dbReference>
<evidence type="ECO:0000313" key="15">
    <source>
        <dbReference type="Proteomes" id="UP000305093"/>
    </source>
</evidence>
<evidence type="ECO:0000256" key="1">
    <source>
        <dbReference type="ARBA" id="ARBA00004429"/>
    </source>
</evidence>
<dbReference type="AlphaFoldDB" id="A0A0F3W995"/>
<reference evidence="11 14" key="1">
    <citation type="submission" date="2018-05" db="EMBL/GenBank/DDBJ databases">
        <title>Genomic sequencing of EHEC O26 New European Clone.</title>
        <authorList>
            <person name="Karnisova L."/>
            <person name="Nunvar J."/>
            <person name="Marejkova M."/>
            <person name="Mellmann A."/>
            <person name="Drevinek P."/>
            <person name="Blahova K."/>
            <person name="Bielaszewska M."/>
        </authorList>
    </citation>
    <scope>NUCLEOTIDE SEQUENCE [LARGE SCALE GENOMIC DNA]</scope>
    <source>
        <strain evidence="11 14">14-391</strain>
    </source>
</reference>